<dbReference type="InterPro" id="IPR002156">
    <property type="entry name" value="RNaseH_domain"/>
</dbReference>
<organism evidence="3 4">
    <name type="scientific">Daucus carota subsp. sativus</name>
    <name type="common">Carrot</name>
    <dbReference type="NCBI Taxonomy" id="79200"/>
    <lineage>
        <taxon>Eukaryota</taxon>
        <taxon>Viridiplantae</taxon>
        <taxon>Streptophyta</taxon>
        <taxon>Embryophyta</taxon>
        <taxon>Tracheophyta</taxon>
        <taxon>Spermatophyta</taxon>
        <taxon>Magnoliopsida</taxon>
        <taxon>eudicotyledons</taxon>
        <taxon>Gunneridae</taxon>
        <taxon>Pentapetalae</taxon>
        <taxon>asterids</taxon>
        <taxon>campanulids</taxon>
        <taxon>Apiales</taxon>
        <taxon>Apiaceae</taxon>
        <taxon>Apioideae</taxon>
        <taxon>Scandiceae</taxon>
        <taxon>Daucinae</taxon>
        <taxon>Daucus</taxon>
        <taxon>Daucus sect. Daucus</taxon>
    </lineage>
</organism>
<proteinExistence type="predicted"/>
<dbReference type="InterPro" id="IPR026960">
    <property type="entry name" value="RVT-Znf"/>
</dbReference>
<evidence type="ECO:0000313" key="4">
    <source>
        <dbReference type="Proteomes" id="UP000077755"/>
    </source>
</evidence>
<dbReference type="InterPro" id="IPR043502">
    <property type="entry name" value="DNA/RNA_pol_sf"/>
</dbReference>
<protein>
    <recommendedName>
        <fullName evidence="2">Reverse transcriptase domain-containing protein</fullName>
    </recommendedName>
</protein>
<name>A0AAF1AK99_DAUCS</name>
<evidence type="ECO:0000259" key="2">
    <source>
        <dbReference type="PROSITE" id="PS50878"/>
    </source>
</evidence>
<dbReference type="InterPro" id="IPR000477">
    <property type="entry name" value="RT_dom"/>
</dbReference>
<dbReference type="InterPro" id="IPR044730">
    <property type="entry name" value="RNase_H-like_dom_plant"/>
</dbReference>
<dbReference type="CDD" id="cd01650">
    <property type="entry name" value="RT_nLTR_like"/>
    <property type="match status" value="1"/>
</dbReference>
<dbReference type="GO" id="GO:0003676">
    <property type="term" value="F:nucleic acid binding"/>
    <property type="evidence" value="ECO:0007669"/>
    <property type="project" value="InterPro"/>
</dbReference>
<reference evidence="3" key="1">
    <citation type="journal article" date="2016" name="Nat. Genet.">
        <title>A high-quality carrot genome assembly provides new insights into carotenoid accumulation and asterid genome evolution.</title>
        <authorList>
            <person name="Iorizzo M."/>
            <person name="Ellison S."/>
            <person name="Senalik D."/>
            <person name="Zeng P."/>
            <person name="Satapoomin P."/>
            <person name="Huang J."/>
            <person name="Bowman M."/>
            <person name="Iovene M."/>
            <person name="Sanseverino W."/>
            <person name="Cavagnaro P."/>
            <person name="Yildiz M."/>
            <person name="Macko-Podgorni A."/>
            <person name="Moranska E."/>
            <person name="Grzebelus E."/>
            <person name="Grzebelus D."/>
            <person name="Ashrafi H."/>
            <person name="Zheng Z."/>
            <person name="Cheng S."/>
            <person name="Spooner D."/>
            <person name="Van Deynze A."/>
            <person name="Simon P."/>
        </authorList>
    </citation>
    <scope>NUCLEOTIDE SEQUENCE</scope>
    <source>
        <tissue evidence="3">Leaf</tissue>
    </source>
</reference>
<evidence type="ECO:0000256" key="1">
    <source>
        <dbReference type="SAM" id="MobiDB-lite"/>
    </source>
</evidence>
<dbReference type="GO" id="GO:0004523">
    <property type="term" value="F:RNA-DNA hybrid ribonuclease activity"/>
    <property type="evidence" value="ECO:0007669"/>
    <property type="project" value="InterPro"/>
</dbReference>
<dbReference type="Pfam" id="PF13456">
    <property type="entry name" value="RVT_3"/>
    <property type="match status" value="1"/>
</dbReference>
<dbReference type="AlphaFoldDB" id="A0AAF1AK99"/>
<dbReference type="CDD" id="cd06222">
    <property type="entry name" value="RNase_H_like"/>
    <property type="match status" value="1"/>
</dbReference>
<dbReference type="Gene3D" id="3.30.420.10">
    <property type="entry name" value="Ribonuclease H-like superfamily/Ribonuclease H"/>
    <property type="match status" value="1"/>
</dbReference>
<dbReference type="KEGG" id="dcr:108203774"/>
<feature type="domain" description="Reverse transcriptase" evidence="2">
    <location>
        <begin position="44"/>
        <end position="322"/>
    </location>
</feature>
<evidence type="ECO:0000313" key="3">
    <source>
        <dbReference type="EMBL" id="WOG86339.1"/>
    </source>
</evidence>
<dbReference type="PANTHER" id="PTHR33116:SF78">
    <property type="entry name" value="OS12G0587133 PROTEIN"/>
    <property type="match status" value="1"/>
</dbReference>
<gene>
    <name evidence="3" type="ORF">DCAR_0205542</name>
</gene>
<keyword evidence="4" id="KW-1185">Reference proteome</keyword>
<dbReference type="Proteomes" id="UP000077755">
    <property type="component" value="Chromosome 2"/>
</dbReference>
<feature type="region of interest" description="Disordered" evidence="1">
    <location>
        <begin position="1"/>
        <end position="20"/>
    </location>
</feature>
<reference evidence="3" key="2">
    <citation type="submission" date="2022-03" db="EMBL/GenBank/DDBJ databases">
        <title>Draft title - Genomic analysis of global carrot germplasm unveils the trajectory of domestication and the origin of high carotenoid orange carrot.</title>
        <authorList>
            <person name="Iorizzo M."/>
            <person name="Ellison S."/>
            <person name="Senalik D."/>
            <person name="Macko-Podgorni A."/>
            <person name="Grzebelus D."/>
            <person name="Bostan H."/>
            <person name="Rolling W."/>
            <person name="Curaba J."/>
            <person name="Simon P."/>
        </authorList>
    </citation>
    <scope>NUCLEOTIDE SEQUENCE</scope>
    <source>
        <tissue evidence="3">Leaf</tissue>
    </source>
</reference>
<dbReference type="Pfam" id="PF00078">
    <property type="entry name" value="RVT_1"/>
    <property type="match status" value="1"/>
</dbReference>
<dbReference type="EMBL" id="CP093344">
    <property type="protein sequence ID" value="WOG86339.1"/>
    <property type="molecule type" value="Genomic_DNA"/>
</dbReference>
<sequence length="942" mass="108120">MEELEEALNNSPADKTPGPDGFSMGSMKMLWPLIKDELLDCMIKFQTSGTLPGGMNSSFICLIPKCVSPKHVQEYRPISLINSSMKLLSKMLASRLSKVIGNIVSEEQTGFIKGRLITDGILMIGEIINSIKSKQSEGLIFKIDFEKAFDSVDWSFLFHLLEKLNFSYDWIRWIKVILKSSKTSILVNGSPTREFSQERGLRQGDPLSPLLFDLVAQVLSCMIKKAEQLGIIDGVKISNSSEVITHLQYADDTVIFIRNSMKSVMGIKSILQGFQLLTGLKINFDKSQLYGIGQDKDLVGNWARILGCAVGGDSFIYLGMEVLKSSSSVRYWDPLIGKVKKKLANWKGKSISMAGRAVLLKAAIDSLPTYWMSLHKIPRTVIKDIDRIRRKFLWSYTKSNGEVSNKMHSLAWENVCRPKEEGGLGLKLLEEKNASMLFKWWHRCFTERSKLWNKMLKNKYGTHVWVDPGLVDKNKNMSATFRNICRIGEGSSNNRLNARMLVWRVYNGEKALFWEDSWTGSSPLKVTYSRLYALSSHKWTNIKRMVDLWKGGELNGECAWQRRLRAWEEEVWAEIENILKNVKLSSQEDQLIWSNTGKAYKVGDGYKALITSRGADIIWNNIWKIKAPHKVRLLLWKIEHGILPVKVFLKNRLHASNFNVLCGWCGKYEESLQHLMKECELANWVWVEIAVWWDIPLSRFNSATFSLRNIFSIIDDLILNKAWKSVVAASLWYIWISRNNKVFNLSTIDKNSLINNVKMRVYSWLLSSGLIENDHWREWKHIPRSVIQQSWLRKREKLWEVCKKKYEIIFLVDGAFLQGPKAGKGGCIKDRDGNILFIFFGPSNALNSFEAEWDAAIFMIKSVLEHKQKWNKICLCTDSIKVIKKLKRIKRSQLWCELGLPDILGVALDNFEFIHLGRELNLEADGLAKAGMQKAQMIKGWL</sequence>
<dbReference type="SUPFAM" id="SSF56672">
    <property type="entry name" value="DNA/RNA polymerases"/>
    <property type="match status" value="1"/>
</dbReference>
<dbReference type="Pfam" id="PF13966">
    <property type="entry name" value="zf-RVT"/>
    <property type="match status" value="1"/>
</dbReference>
<dbReference type="PANTHER" id="PTHR33116">
    <property type="entry name" value="REVERSE TRANSCRIPTASE ZINC-BINDING DOMAIN-CONTAINING PROTEIN-RELATED-RELATED"/>
    <property type="match status" value="1"/>
</dbReference>
<accession>A0AAF1AK99</accession>
<dbReference type="InterPro" id="IPR012337">
    <property type="entry name" value="RNaseH-like_sf"/>
</dbReference>
<dbReference type="InterPro" id="IPR036397">
    <property type="entry name" value="RNaseH_sf"/>
</dbReference>
<dbReference type="PROSITE" id="PS50878">
    <property type="entry name" value="RT_POL"/>
    <property type="match status" value="1"/>
</dbReference>
<dbReference type="SUPFAM" id="SSF53098">
    <property type="entry name" value="Ribonuclease H-like"/>
    <property type="match status" value="1"/>
</dbReference>